<feature type="transmembrane region" description="Helical" evidence="7">
    <location>
        <begin position="148"/>
        <end position="169"/>
    </location>
</feature>
<accession>A0A9D8KA76</accession>
<dbReference type="GO" id="GO:0005886">
    <property type="term" value="C:plasma membrane"/>
    <property type="evidence" value="ECO:0007669"/>
    <property type="project" value="UniProtKB-SubCell"/>
</dbReference>
<protein>
    <submittedName>
        <fullName evidence="8">Permease</fullName>
    </submittedName>
</protein>
<dbReference type="AlphaFoldDB" id="A0A9D8KA76"/>
<organism evidence="8 9">
    <name type="scientific">Candidatus Zymogenus saltonus</name>
    <dbReference type="NCBI Taxonomy" id="2844893"/>
    <lineage>
        <taxon>Bacteria</taxon>
        <taxon>Deltaproteobacteria</taxon>
        <taxon>Candidatus Zymogenia</taxon>
        <taxon>Candidatus Zymogeniales</taxon>
        <taxon>Candidatus Zymogenaceae</taxon>
        <taxon>Candidatus Zymogenus</taxon>
    </lineage>
</organism>
<evidence type="ECO:0000256" key="3">
    <source>
        <dbReference type="ARBA" id="ARBA00022475"/>
    </source>
</evidence>
<keyword evidence="5 7" id="KW-1133">Transmembrane helix</keyword>
<dbReference type="Pfam" id="PF03773">
    <property type="entry name" value="ArsP_1"/>
    <property type="match status" value="1"/>
</dbReference>
<evidence type="ECO:0000256" key="1">
    <source>
        <dbReference type="ARBA" id="ARBA00004651"/>
    </source>
</evidence>
<dbReference type="PANTHER" id="PTHR43299">
    <property type="entry name" value="UPF0718 PROTEIN YRAQ"/>
    <property type="match status" value="1"/>
</dbReference>
<dbReference type="EMBL" id="JAFGIX010000001">
    <property type="protein sequence ID" value="MBN1571614.1"/>
    <property type="molecule type" value="Genomic_DNA"/>
</dbReference>
<dbReference type="Proteomes" id="UP000809273">
    <property type="component" value="Unassembled WGS sequence"/>
</dbReference>
<evidence type="ECO:0000313" key="9">
    <source>
        <dbReference type="Proteomes" id="UP000809273"/>
    </source>
</evidence>
<gene>
    <name evidence="8" type="ORF">JW984_00275</name>
</gene>
<reference evidence="8" key="1">
    <citation type="journal article" date="2021" name="Environ. Microbiol.">
        <title>Genomic characterization of three novel Desulfobacterota classes expand the metabolic and phylogenetic diversity of the phylum.</title>
        <authorList>
            <person name="Murphy C.L."/>
            <person name="Biggerstaff J."/>
            <person name="Eichhorn A."/>
            <person name="Ewing E."/>
            <person name="Shahan R."/>
            <person name="Soriano D."/>
            <person name="Stewart S."/>
            <person name="VanMol K."/>
            <person name="Walker R."/>
            <person name="Walters P."/>
            <person name="Elshahed M.S."/>
            <person name="Youssef N.H."/>
        </authorList>
    </citation>
    <scope>NUCLEOTIDE SEQUENCE</scope>
    <source>
        <strain evidence="8">Zod_Metabat.24</strain>
    </source>
</reference>
<comment type="similarity">
    <text evidence="2">Belongs to the UPF0718 family.</text>
</comment>
<evidence type="ECO:0000256" key="7">
    <source>
        <dbReference type="SAM" id="Phobius"/>
    </source>
</evidence>
<evidence type="ECO:0000256" key="5">
    <source>
        <dbReference type="ARBA" id="ARBA00022989"/>
    </source>
</evidence>
<keyword evidence="6 7" id="KW-0472">Membrane</keyword>
<name>A0A9D8KA76_9DELT</name>
<reference evidence="8" key="2">
    <citation type="submission" date="2021-01" db="EMBL/GenBank/DDBJ databases">
        <authorList>
            <person name="Hahn C.R."/>
            <person name="Youssef N.H."/>
            <person name="Elshahed M."/>
        </authorList>
    </citation>
    <scope>NUCLEOTIDE SEQUENCE</scope>
    <source>
        <strain evidence="8">Zod_Metabat.24</strain>
    </source>
</reference>
<dbReference type="InterPro" id="IPR005524">
    <property type="entry name" value="DUF318"/>
</dbReference>
<keyword evidence="4 7" id="KW-0812">Transmembrane</keyword>
<feature type="transmembrane region" description="Helical" evidence="7">
    <location>
        <begin position="50"/>
        <end position="69"/>
    </location>
</feature>
<keyword evidence="3" id="KW-1003">Cell membrane</keyword>
<sequence>MSKRKIKMKLLIPTLILAAFAVVALAVAYYQGEGRLVEGLRRSMNLTIMVIPLIFFALLLAGMIQVIVPKQFIADWLGNQSGFKGIMMGSLLGALTPGGPSVTLPLAAGFLGAGAGIGTMVSFLTAWSIMNITRMPFEAGILGWKFTLIHIASSFFLPPLAGYAAHIMFKGVKLDFFL</sequence>
<dbReference type="PANTHER" id="PTHR43299:SF1">
    <property type="entry name" value="UPF0718 PROTEIN YRAQ"/>
    <property type="match status" value="1"/>
</dbReference>
<proteinExistence type="inferred from homology"/>
<feature type="transmembrane region" description="Helical" evidence="7">
    <location>
        <begin position="106"/>
        <end position="127"/>
    </location>
</feature>
<evidence type="ECO:0000313" key="8">
    <source>
        <dbReference type="EMBL" id="MBN1571614.1"/>
    </source>
</evidence>
<evidence type="ECO:0000256" key="6">
    <source>
        <dbReference type="ARBA" id="ARBA00023136"/>
    </source>
</evidence>
<comment type="subcellular location">
    <subcellularLocation>
        <location evidence="1">Cell membrane</location>
        <topology evidence="1">Multi-pass membrane protein</topology>
    </subcellularLocation>
</comment>
<comment type="caution">
    <text evidence="8">The sequence shown here is derived from an EMBL/GenBank/DDBJ whole genome shotgun (WGS) entry which is preliminary data.</text>
</comment>
<evidence type="ECO:0000256" key="4">
    <source>
        <dbReference type="ARBA" id="ARBA00022692"/>
    </source>
</evidence>
<evidence type="ECO:0000256" key="2">
    <source>
        <dbReference type="ARBA" id="ARBA00006386"/>
    </source>
</evidence>